<evidence type="ECO:0000313" key="2">
    <source>
        <dbReference type="EMBL" id="KZT31726.1"/>
    </source>
</evidence>
<feature type="compositionally biased region" description="Polar residues" evidence="1">
    <location>
        <begin position="133"/>
        <end position="145"/>
    </location>
</feature>
<dbReference type="Proteomes" id="UP000076798">
    <property type="component" value="Unassembled WGS sequence"/>
</dbReference>
<feature type="region of interest" description="Disordered" evidence="1">
    <location>
        <begin position="119"/>
        <end position="167"/>
    </location>
</feature>
<reference evidence="2 3" key="1">
    <citation type="journal article" date="2016" name="Mol. Biol. Evol.">
        <title>Comparative Genomics of Early-Diverging Mushroom-Forming Fungi Provides Insights into the Origins of Lignocellulose Decay Capabilities.</title>
        <authorList>
            <person name="Nagy L.G."/>
            <person name="Riley R."/>
            <person name="Tritt A."/>
            <person name="Adam C."/>
            <person name="Daum C."/>
            <person name="Floudas D."/>
            <person name="Sun H."/>
            <person name="Yadav J.S."/>
            <person name="Pangilinan J."/>
            <person name="Larsson K.H."/>
            <person name="Matsuura K."/>
            <person name="Barry K."/>
            <person name="Labutti K."/>
            <person name="Kuo R."/>
            <person name="Ohm R.A."/>
            <person name="Bhattacharya S.S."/>
            <person name="Shirouzu T."/>
            <person name="Yoshinaga Y."/>
            <person name="Martin F.M."/>
            <person name="Grigoriev I.V."/>
            <person name="Hibbett D.S."/>
        </authorList>
    </citation>
    <scope>NUCLEOTIDE SEQUENCE [LARGE SCALE GENOMIC DNA]</scope>
    <source>
        <strain evidence="2 3">HHB10207 ss-3</strain>
    </source>
</reference>
<name>A0A165X0U0_9AGAM</name>
<evidence type="ECO:0000256" key="1">
    <source>
        <dbReference type="SAM" id="MobiDB-lite"/>
    </source>
</evidence>
<evidence type="ECO:0008006" key="4">
    <source>
        <dbReference type="Google" id="ProtNLM"/>
    </source>
</evidence>
<evidence type="ECO:0000313" key="3">
    <source>
        <dbReference type="Proteomes" id="UP000076798"/>
    </source>
</evidence>
<dbReference type="EMBL" id="KV428479">
    <property type="protein sequence ID" value="KZT31726.1"/>
    <property type="molecule type" value="Genomic_DNA"/>
</dbReference>
<feature type="compositionally biased region" description="Pro residues" evidence="1">
    <location>
        <begin position="146"/>
        <end position="167"/>
    </location>
</feature>
<keyword evidence="3" id="KW-1185">Reference proteome</keyword>
<sequence>MRRTAIRIKKGLTTGGDVIREHPCFKCAKYYTKADMMLCTEEPDEADVANGTNNGVIPVLLCKPCIAEHNLKATSVAAAPPGDPLPPTPAEGIPSAMKAHYNAVVQDVNRAQRGEQVPVARMAPDGPEPPAPSSNLPAPGSQANSMPPPPWYPGHPMPNPTMPPPQV</sequence>
<proteinExistence type="predicted"/>
<dbReference type="AlphaFoldDB" id="A0A165X0U0"/>
<gene>
    <name evidence="2" type="ORF">SISSUDRAFT_1067520</name>
</gene>
<organism evidence="2 3">
    <name type="scientific">Sistotremastrum suecicum HHB10207 ss-3</name>
    <dbReference type="NCBI Taxonomy" id="1314776"/>
    <lineage>
        <taxon>Eukaryota</taxon>
        <taxon>Fungi</taxon>
        <taxon>Dikarya</taxon>
        <taxon>Basidiomycota</taxon>
        <taxon>Agaricomycotina</taxon>
        <taxon>Agaricomycetes</taxon>
        <taxon>Sistotremastrales</taxon>
        <taxon>Sistotremastraceae</taxon>
        <taxon>Sistotremastrum</taxon>
    </lineage>
</organism>
<accession>A0A165X0U0</accession>
<protein>
    <recommendedName>
        <fullName evidence="4">Stc1 domain-containing protein</fullName>
    </recommendedName>
</protein>